<dbReference type="PANTHER" id="PTHR21180:SF32">
    <property type="entry name" value="ENDONUCLEASE_EXONUCLEASE_PHOSPHATASE FAMILY DOMAIN-CONTAINING PROTEIN 1"/>
    <property type="match status" value="1"/>
</dbReference>
<protein>
    <recommendedName>
        <fullName evidence="2">Helix-hairpin-helix DNA-binding motif class 1 domain-containing protein</fullName>
    </recommendedName>
</protein>
<name>A0ABP8INR0_9GAMM</name>
<dbReference type="PANTHER" id="PTHR21180">
    <property type="entry name" value="ENDONUCLEASE/EXONUCLEASE/PHOSPHATASE FAMILY DOMAIN-CONTAINING PROTEIN 1"/>
    <property type="match status" value="1"/>
</dbReference>
<gene>
    <name evidence="3" type="ORF">GCM10023151_20910</name>
</gene>
<evidence type="ECO:0000256" key="1">
    <source>
        <dbReference type="SAM" id="SignalP"/>
    </source>
</evidence>
<keyword evidence="4" id="KW-1185">Reference proteome</keyword>
<dbReference type="EMBL" id="BAABFV010000002">
    <property type="protein sequence ID" value="GAA4364547.1"/>
    <property type="molecule type" value="Genomic_DNA"/>
</dbReference>
<dbReference type="InterPro" id="IPR003583">
    <property type="entry name" value="Hlx-hairpin-Hlx_DNA-bd_motif"/>
</dbReference>
<feature type="signal peptide" evidence="1">
    <location>
        <begin position="1"/>
        <end position="21"/>
    </location>
</feature>
<dbReference type="Proteomes" id="UP001501011">
    <property type="component" value="Unassembled WGS sequence"/>
</dbReference>
<proteinExistence type="predicted"/>
<dbReference type="InterPro" id="IPR051675">
    <property type="entry name" value="Endo/Exo/Phosphatase_dom_1"/>
</dbReference>
<feature type="chain" id="PRO_5047005424" description="Helix-hairpin-helix DNA-binding motif class 1 domain-containing protein" evidence="1">
    <location>
        <begin position="22"/>
        <end position="102"/>
    </location>
</feature>
<evidence type="ECO:0000313" key="4">
    <source>
        <dbReference type="Proteomes" id="UP001501011"/>
    </source>
</evidence>
<reference evidence="4" key="1">
    <citation type="journal article" date="2019" name="Int. J. Syst. Evol. Microbiol.">
        <title>The Global Catalogue of Microorganisms (GCM) 10K type strain sequencing project: providing services to taxonomists for standard genome sequencing and annotation.</title>
        <authorList>
            <consortium name="The Broad Institute Genomics Platform"/>
            <consortium name="The Broad Institute Genome Sequencing Center for Infectious Disease"/>
            <person name="Wu L."/>
            <person name="Ma J."/>
        </authorList>
    </citation>
    <scope>NUCLEOTIDE SEQUENCE [LARGE SCALE GENOMIC DNA]</scope>
    <source>
        <strain evidence="4">JCM 17728</strain>
    </source>
</reference>
<dbReference type="Gene3D" id="1.10.150.280">
    <property type="entry name" value="AF1531-like domain"/>
    <property type="match status" value="1"/>
</dbReference>
<dbReference type="Pfam" id="PF12836">
    <property type="entry name" value="HHH_3"/>
    <property type="match status" value="1"/>
</dbReference>
<dbReference type="InterPro" id="IPR010994">
    <property type="entry name" value="RuvA_2-like"/>
</dbReference>
<dbReference type="InterPro" id="IPR004509">
    <property type="entry name" value="Competence_ComEA_HhH"/>
</dbReference>
<comment type="caution">
    <text evidence="3">The sequence shown here is derived from an EMBL/GenBank/DDBJ whole genome shotgun (WGS) entry which is preliminary data.</text>
</comment>
<accession>A0ABP8INR0</accession>
<dbReference type="SUPFAM" id="SSF47781">
    <property type="entry name" value="RuvA domain 2-like"/>
    <property type="match status" value="1"/>
</dbReference>
<dbReference type="SMART" id="SM00278">
    <property type="entry name" value="HhH1"/>
    <property type="match status" value="2"/>
</dbReference>
<organism evidence="3 4">
    <name type="scientific">Kangiella marina</name>
    <dbReference type="NCBI Taxonomy" id="1079178"/>
    <lineage>
        <taxon>Bacteria</taxon>
        <taxon>Pseudomonadati</taxon>
        <taxon>Pseudomonadota</taxon>
        <taxon>Gammaproteobacteria</taxon>
        <taxon>Kangiellales</taxon>
        <taxon>Kangiellaceae</taxon>
        <taxon>Kangiella</taxon>
    </lineage>
</organism>
<feature type="domain" description="Helix-hairpin-helix DNA-binding motif class 1" evidence="2">
    <location>
        <begin position="80"/>
        <end position="99"/>
    </location>
</feature>
<evidence type="ECO:0000313" key="3">
    <source>
        <dbReference type="EMBL" id="GAA4364547.1"/>
    </source>
</evidence>
<evidence type="ECO:0000259" key="2">
    <source>
        <dbReference type="SMART" id="SM00278"/>
    </source>
</evidence>
<feature type="domain" description="Helix-hairpin-helix DNA-binding motif class 1" evidence="2">
    <location>
        <begin position="50"/>
        <end position="69"/>
    </location>
</feature>
<dbReference type="RefSeq" id="WP_345293168.1">
    <property type="nucleotide sequence ID" value="NZ_BAABFV010000002.1"/>
</dbReference>
<sequence>MKFFASLAIVISCFLTQTVTAQDKVDRPSKPNQTQQTLSKVNINTASSSQLAATLKGVGLKKAQAIIDYRNKFGPFKSVDELTAVKGIGSKTLQKNRAKISI</sequence>
<dbReference type="NCBIfam" id="TIGR00426">
    <property type="entry name" value="competence protein ComEA helix-hairpin-helix repeat region"/>
    <property type="match status" value="1"/>
</dbReference>
<keyword evidence="1" id="KW-0732">Signal</keyword>